<comment type="caution">
    <text evidence="1">The sequence shown here is derived from an EMBL/GenBank/DDBJ whole genome shotgun (WGS) entry which is preliminary data.</text>
</comment>
<dbReference type="InterPro" id="IPR046142">
    <property type="entry name" value="DUF6144"/>
</dbReference>
<name>A0ABT1NKM5_9FIRM</name>
<reference evidence="1 2" key="1">
    <citation type="submission" date="2021-10" db="EMBL/GenBank/DDBJ databases">
        <title>Lutispora strain m25 sp. nov., a thermophilic, non-spore-forming bacterium isolated from a lab-scale methanogenic bioreactor digesting anaerobic sludge.</title>
        <authorList>
            <person name="El Houari A."/>
            <person name="Mcdonald J."/>
        </authorList>
    </citation>
    <scope>NUCLEOTIDE SEQUENCE [LARGE SCALE GENOMIC DNA]</scope>
    <source>
        <strain evidence="2">m25</strain>
    </source>
</reference>
<keyword evidence="2" id="KW-1185">Reference proteome</keyword>
<evidence type="ECO:0000313" key="1">
    <source>
        <dbReference type="EMBL" id="MCQ1531809.1"/>
    </source>
</evidence>
<proteinExistence type="predicted"/>
<dbReference type="Proteomes" id="UP001651880">
    <property type="component" value="Unassembled WGS sequence"/>
</dbReference>
<gene>
    <name evidence="1" type="ORF">LJD61_20030</name>
</gene>
<dbReference type="EMBL" id="JAJEKE010000031">
    <property type="protein sequence ID" value="MCQ1531809.1"/>
    <property type="molecule type" value="Genomic_DNA"/>
</dbReference>
<sequence>MAIFKFYQIYRSIKEELGEDMAVKLFPEYSTLPDKMPPEEQAQLGKAIMDRMDELLDNDTIARVRRKHCCNLSKRQIAEINELKGKCKDIDEFCIEYSKLLSPGYVKKDGDHLTVSFGWNKCVCGMFRKLDEYEPVSKTWCECCNGHVIKTFSMICDKTVSSEMQEAVACGGKDCIFQISLL</sequence>
<dbReference type="Pfam" id="PF19641">
    <property type="entry name" value="DUF6144"/>
    <property type="match status" value="1"/>
</dbReference>
<protein>
    <submittedName>
        <fullName evidence="1">DUF6144 family protein</fullName>
    </submittedName>
</protein>
<dbReference type="RefSeq" id="WP_255229376.1">
    <property type="nucleotide sequence ID" value="NZ_JAJEKE010000031.1"/>
</dbReference>
<organism evidence="1 2">
    <name type="scientific">Lutispora saccharofermentans</name>
    <dbReference type="NCBI Taxonomy" id="3024236"/>
    <lineage>
        <taxon>Bacteria</taxon>
        <taxon>Bacillati</taxon>
        <taxon>Bacillota</taxon>
        <taxon>Clostridia</taxon>
        <taxon>Lutisporales</taxon>
        <taxon>Lutisporaceae</taxon>
        <taxon>Lutispora</taxon>
    </lineage>
</organism>
<accession>A0ABT1NKM5</accession>
<evidence type="ECO:0000313" key="2">
    <source>
        <dbReference type="Proteomes" id="UP001651880"/>
    </source>
</evidence>